<evidence type="ECO:0000256" key="2">
    <source>
        <dbReference type="ARBA" id="ARBA00022723"/>
    </source>
</evidence>
<evidence type="ECO:0000259" key="5">
    <source>
        <dbReference type="PROSITE" id="PS51918"/>
    </source>
</evidence>
<dbReference type="InterPro" id="IPR058240">
    <property type="entry name" value="rSAM_sf"/>
</dbReference>
<keyword evidence="7" id="KW-1185">Reference proteome</keyword>
<sequence length="394" mass="44535">MDISSLFSRFFPAHGPIPPGNYRGNLYTQSSLPNKAHLRVEKDGNGILILNGSLVLHLNQTATELAYYLIQNIPLEKISKNIRKRYGVSQEQSVADIQKFISQIDTLLNIPDLDPVAYLGIERTEVNTGAISAPYRLDCALTYRHPDNSFLRSAPVERVKSELRTEKWESILRKASDAGIPHVIFTGGEPTLREDLSALIHFSSQLGMITGLLTTGCTFNESNISQLINECGLDHIMIIFSESDHGIWNTLRLLIEQDIFLTVHLTITSRNRPQYIEWIENLQNLGVKNLSLSTNAFELKDEVLWARNKISEMGFRLVWDIPVPYSHLHPVSLEIALSEESNTFTRYPSLYVEPDGDVLPAQGDFQILGNLLHDSWESIWNAALERRRVTRGVS</sequence>
<proteinExistence type="predicted"/>
<keyword evidence="4" id="KW-0411">Iron-sulfur</keyword>
<dbReference type="KEGG" id="atm:ANT_15730"/>
<dbReference type="PANTHER" id="PTHR11228:SF7">
    <property type="entry name" value="PQQA PEPTIDE CYCLASE"/>
    <property type="match status" value="1"/>
</dbReference>
<dbReference type="GO" id="GO:0051536">
    <property type="term" value="F:iron-sulfur cluster binding"/>
    <property type="evidence" value="ECO:0007669"/>
    <property type="project" value="UniProtKB-KW"/>
</dbReference>
<evidence type="ECO:0000256" key="1">
    <source>
        <dbReference type="ARBA" id="ARBA00022691"/>
    </source>
</evidence>
<dbReference type="RefSeq" id="WP_013559982.1">
    <property type="nucleotide sequence ID" value="NC_014960.1"/>
</dbReference>
<dbReference type="CDD" id="cd21109">
    <property type="entry name" value="SPASM"/>
    <property type="match status" value="1"/>
</dbReference>
<dbReference type="Proteomes" id="UP000008922">
    <property type="component" value="Chromosome"/>
</dbReference>
<dbReference type="STRING" id="926569.ANT_15730"/>
<dbReference type="InterPro" id="IPR013785">
    <property type="entry name" value="Aldolase_TIM"/>
</dbReference>
<dbReference type="GO" id="GO:0006783">
    <property type="term" value="P:heme biosynthetic process"/>
    <property type="evidence" value="ECO:0007669"/>
    <property type="project" value="TreeGrafter"/>
</dbReference>
<dbReference type="eggNOG" id="COG0535">
    <property type="taxonomic scope" value="Bacteria"/>
</dbReference>
<name>E8N587_ANATU</name>
<protein>
    <recommendedName>
        <fullName evidence="5">Radical SAM core domain-containing protein</fullName>
    </recommendedName>
</protein>
<dbReference type="InParanoid" id="E8N587"/>
<keyword evidence="2" id="KW-0479">Metal-binding</keyword>
<feature type="domain" description="Radical SAM core" evidence="5">
    <location>
        <begin position="118"/>
        <end position="357"/>
    </location>
</feature>
<dbReference type="GO" id="GO:0046872">
    <property type="term" value="F:metal ion binding"/>
    <property type="evidence" value="ECO:0007669"/>
    <property type="project" value="UniProtKB-KW"/>
</dbReference>
<accession>E8N587</accession>
<dbReference type="GO" id="GO:0003824">
    <property type="term" value="F:catalytic activity"/>
    <property type="evidence" value="ECO:0007669"/>
    <property type="project" value="InterPro"/>
</dbReference>
<dbReference type="Gene3D" id="3.20.20.70">
    <property type="entry name" value="Aldolase class I"/>
    <property type="match status" value="1"/>
</dbReference>
<reference evidence="6 7" key="1">
    <citation type="submission" date="2010-12" db="EMBL/GenBank/DDBJ databases">
        <title>Whole genome sequence of Anaerolinea thermophila UNI-1.</title>
        <authorList>
            <person name="Narita-Yamada S."/>
            <person name="Kishi E."/>
            <person name="Watanabe Y."/>
            <person name="Takasaki K."/>
            <person name="Ankai A."/>
            <person name="Oguchi A."/>
            <person name="Fukui S."/>
            <person name="Takahashi M."/>
            <person name="Yashiro I."/>
            <person name="Hosoyama A."/>
            <person name="Sekiguchi Y."/>
            <person name="Hanada S."/>
            <person name="Fujita N."/>
        </authorList>
    </citation>
    <scope>NUCLEOTIDE SEQUENCE [LARGE SCALE GENOMIC DNA]</scope>
    <source>
        <strain evidence="7">DSM 14523 / JCM 11388 / NBRC 100420 / UNI-1</strain>
    </source>
</reference>
<dbReference type="CDD" id="cd01335">
    <property type="entry name" value="Radical_SAM"/>
    <property type="match status" value="1"/>
</dbReference>
<dbReference type="FunCoup" id="E8N587">
    <property type="interactions" value="16"/>
</dbReference>
<dbReference type="PANTHER" id="PTHR11228">
    <property type="entry name" value="RADICAL SAM DOMAIN PROTEIN"/>
    <property type="match status" value="1"/>
</dbReference>
<organism evidence="6 7">
    <name type="scientific">Anaerolinea thermophila (strain DSM 14523 / JCM 11388 / NBRC 100420 / UNI-1)</name>
    <dbReference type="NCBI Taxonomy" id="926569"/>
    <lineage>
        <taxon>Bacteria</taxon>
        <taxon>Bacillati</taxon>
        <taxon>Chloroflexota</taxon>
        <taxon>Anaerolineae</taxon>
        <taxon>Anaerolineales</taxon>
        <taxon>Anaerolineaceae</taxon>
        <taxon>Anaerolinea</taxon>
    </lineage>
</organism>
<dbReference type="InterPro" id="IPR007197">
    <property type="entry name" value="rSAM"/>
</dbReference>
<evidence type="ECO:0000256" key="3">
    <source>
        <dbReference type="ARBA" id="ARBA00023004"/>
    </source>
</evidence>
<dbReference type="PROSITE" id="PS51918">
    <property type="entry name" value="RADICAL_SAM"/>
    <property type="match status" value="1"/>
</dbReference>
<dbReference type="HOGENOM" id="CLU_031877_0_0_0"/>
<evidence type="ECO:0000313" key="7">
    <source>
        <dbReference type="Proteomes" id="UP000008922"/>
    </source>
</evidence>
<dbReference type="EMBL" id="AP012029">
    <property type="protein sequence ID" value="BAJ63601.1"/>
    <property type="molecule type" value="Genomic_DNA"/>
</dbReference>
<evidence type="ECO:0000313" key="6">
    <source>
        <dbReference type="EMBL" id="BAJ63601.1"/>
    </source>
</evidence>
<dbReference type="SUPFAM" id="SSF102114">
    <property type="entry name" value="Radical SAM enzymes"/>
    <property type="match status" value="1"/>
</dbReference>
<dbReference type="InterPro" id="IPR050377">
    <property type="entry name" value="Radical_SAM_PqqE_MftC-like"/>
</dbReference>
<keyword evidence="1" id="KW-0949">S-adenosyl-L-methionine</keyword>
<dbReference type="OrthoDB" id="9808591at2"/>
<gene>
    <name evidence="6" type="ordered locus">ANT_15730</name>
</gene>
<evidence type="ECO:0000256" key="4">
    <source>
        <dbReference type="ARBA" id="ARBA00023014"/>
    </source>
</evidence>
<keyword evidence="3" id="KW-0408">Iron</keyword>
<dbReference type="AlphaFoldDB" id="E8N587"/>